<keyword evidence="9" id="KW-0636">Prenylation</keyword>
<gene>
    <name evidence="12" type="ORF">ASTO00021_LOCUS9828</name>
</gene>
<dbReference type="AlphaFoldDB" id="A0A7S3PHW0"/>
<dbReference type="GO" id="GO:0032482">
    <property type="term" value="P:Rab protein signal transduction"/>
    <property type="evidence" value="ECO:0007669"/>
    <property type="project" value="InterPro"/>
</dbReference>
<dbReference type="SMART" id="SM00173">
    <property type="entry name" value="RAS"/>
    <property type="match status" value="1"/>
</dbReference>
<dbReference type="PROSITE" id="PS51420">
    <property type="entry name" value="RHO"/>
    <property type="match status" value="1"/>
</dbReference>
<evidence type="ECO:0000256" key="1">
    <source>
        <dbReference type="ARBA" id="ARBA00006270"/>
    </source>
</evidence>
<dbReference type="Gene3D" id="3.40.50.300">
    <property type="entry name" value="P-loop containing nucleotide triphosphate hydrolases"/>
    <property type="match status" value="1"/>
</dbReference>
<dbReference type="InterPro" id="IPR001806">
    <property type="entry name" value="Small_GTPase"/>
</dbReference>
<feature type="region of interest" description="Disordered" evidence="11">
    <location>
        <begin position="1"/>
        <end position="30"/>
    </location>
</feature>
<dbReference type="GO" id="GO:0015031">
    <property type="term" value="P:protein transport"/>
    <property type="evidence" value="ECO:0007669"/>
    <property type="project" value="UniProtKB-KW"/>
</dbReference>
<accession>A0A7S3PHW0</accession>
<evidence type="ECO:0000256" key="6">
    <source>
        <dbReference type="ARBA" id="ARBA00023134"/>
    </source>
</evidence>
<dbReference type="PROSITE" id="PS51419">
    <property type="entry name" value="RAB"/>
    <property type="match status" value="1"/>
</dbReference>
<evidence type="ECO:0000256" key="8">
    <source>
        <dbReference type="ARBA" id="ARBA00023288"/>
    </source>
</evidence>
<reference evidence="12" key="1">
    <citation type="submission" date="2021-01" db="EMBL/GenBank/DDBJ databases">
        <authorList>
            <person name="Corre E."/>
            <person name="Pelletier E."/>
            <person name="Niang G."/>
            <person name="Scheremetjew M."/>
            <person name="Finn R."/>
            <person name="Kale V."/>
            <person name="Holt S."/>
            <person name="Cochrane G."/>
            <person name="Meng A."/>
            <person name="Brown T."/>
            <person name="Cohen L."/>
        </authorList>
    </citation>
    <scope>NUCLEOTIDE SEQUENCE</scope>
    <source>
        <strain evidence="12">GSBS06</strain>
    </source>
</reference>
<dbReference type="CDD" id="cd04123">
    <property type="entry name" value="Rab21"/>
    <property type="match status" value="1"/>
</dbReference>
<dbReference type="SUPFAM" id="SSF52540">
    <property type="entry name" value="P-loop containing nucleoside triphosphate hydrolases"/>
    <property type="match status" value="1"/>
</dbReference>
<dbReference type="SMART" id="SM00175">
    <property type="entry name" value="RAB"/>
    <property type="match status" value="1"/>
</dbReference>
<dbReference type="PRINTS" id="PR00449">
    <property type="entry name" value="RASTRNSFRMNG"/>
</dbReference>
<dbReference type="GO" id="GO:0012505">
    <property type="term" value="C:endomembrane system"/>
    <property type="evidence" value="ECO:0007669"/>
    <property type="project" value="UniProtKB-SubCell"/>
</dbReference>
<name>A0A7S3PHW0_9STRA</name>
<comment type="subcellular location">
    <subcellularLocation>
        <location evidence="10">Endomembrane system</location>
        <topology evidence="10">Lipid-anchor</topology>
    </subcellularLocation>
</comment>
<evidence type="ECO:0000256" key="5">
    <source>
        <dbReference type="ARBA" id="ARBA00022927"/>
    </source>
</evidence>
<dbReference type="PANTHER" id="PTHR47978">
    <property type="match status" value="1"/>
</dbReference>
<evidence type="ECO:0000256" key="2">
    <source>
        <dbReference type="ARBA" id="ARBA00014900"/>
    </source>
</evidence>
<evidence type="ECO:0000256" key="3">
    <source>
        <dbReference type="ARBA" id="ARBA00022448"/>
    </source>
</evidence>
<evidence type="ECO:0000313" key="12">
    <source>
        <dbReference type="EMBL" id="CAE0439644.1"/>
    </source>
</evidence>
<feature type="compositionally biased region" description="Gly residues" evidence="11">
    <location>
        <begin position="16"/>
        <end position="27"/>
    </location>
</feature>
<keyword evidence="5" id="KW-0653">Protein transport</keyword>
<evidence type="ECO:0000256" key="10">
    <source>
        <dbReference type="ARBA" id="ARBA00037868"/>
    </source>
</evidence>
<keyword evidence="6" id="KW-0342">GTP-binding</keyword>
<evidence type="ECO:0000256" key="11">
    <source>
        <dbReference type="SAM" id="MobiDB-lite"/>
    </source>
</evidence>
<dbReference type="InterPro" id="IPR041833">
    <property type="entry name" value="Rab21"/>
</dbReference>
<feature type="compositionally biased region" description="Low complexity" evidence="11">
    <location>
        <begin position="1"/>
        <end position="15"/>
    </location>
</feature>
<keyword evidence="4" id="KW-0547">Nucleotide-binding</keyword>
<dbReference type="InterPro" id="IPR005225">
    <property type="entry name" value="Small_GTP-bd"/>
</dbReference>
<dbReference type="GO" id="GO:0003924">
    <property type="term" value="F:GTPase activity"/>
    <property type="evidence" value="ECO:0007669"/>
    <property type="project" value="InterPro"/>
</dbReference>
<feature type="region of interest" description="Disordered" evidence="11">
    <location>
        <begin position="209"/>
        <end position="251"/>
    </location>
</feature>
<comment type="similarity">
    <text evidence="1">Belongs to the small GTPase superfamily. Rab family.</text>
</comment>
<dbReference type="SMART" id="SM00174">
    <property type="entry name" value="RHO"/>
    <property type="match status" value="1"/>
</dbReference>
<dbReference type="FunFam" id="3.40.50.300:FF:000550">
    <property type="entry name" value="ras-related protein Rab-21"/>
    <property type="match status" value="1"/>
</dbReference>
<protein>
    <recommendedName>
        <fullName evidence="2">Ras-related protein Rab-21</fullName>
    </recommendedName>
</protein>
<evidence type="ECO:0000256" key="4">
    <source>
        <dbReference type="ARBA" id="ARBA00022741"/>
    </source>
</evidence>
<feature type="compositionally biased region" description="Low complexity" evidence="11">
    <location>
        <begin position="219"/>
        <end position="229"/>
    </location>
</feature>
<dbReference type="NCBIfam" id="TIGR00231">
    <property type="entry name" value="small_GTP"/>
    <property type="match status" value="1"/>
</dbReference>
<dbReference type="GO" id="GO:0005525">
    <property type="term" value="F:GTP binding"/>
    <property type="evidence" value="ECO:0007669"/>
    <property type="project" value="UniProtKB-KW"/>
</dbReference>
<dbReference type="PROSITE" id="PS51421">
    <property type="entry name" value="RAS"/>
    <property type="match status" value="1"/>
</dbReference>
<feature type="compositionally biased region" description="Basic and acidic residues" evidence="11">
    <location>
        <begin position="242"/>
        <end position="251"/>
    </location>
</feature>
<proteinExistence type="inferred from homology"/>
<evidence type="ECO:0000256" key="7">
    <source>
        <dbReference type="ARBA" id="ARBA00023136"/>
    </source>
</evidence>
<dbReference type="SMART" id="SM00176">
    <property type="entry name" value="RAN"/>
    <property type="match status" value="1"/>
</dbReference>
<keyword evidence="8" id="KW-0449">Lipoprotein</keyword>
<dbReference type="Pfam" id="PF00071">
    <property type="entry name" value="Ras"/>
    <property type="match status" value="1"/>
</dbReference>
<dbReference type="InterPro" id="IPR027417">
    <property type="entry name" value="P-loop_NTPase"/>
</dbReference>
<organism evidence="12">
    <name type="scientific">Aplanochytrium stocchinoi</name>
    <dbReference type="NCBI Taxonomy" id="215587"/>
    <lineage>
        <taxon>Eukaryota</taxon>
        <taxon>Sar</taxon>
        <taxon>Stramenopiles</taxon>
        <taxon>Bigyra</taxon>
        <taxon>Labyrinthulomycetes</taxon>
        <taxon>Thraustochytrida</taxon>
        <taxon>Thraustochytriidae</taxon>
        <taxon>Aplanochytrium</taxon>
    </lineage>
</organism>
<evidence type="ECO:0000256" key="9">
    <source>
        <dbReference type="ARBA" id="ARBA00023289"/>
    </source>
</evidence>
<keyword evidence="7" id="KW-0472">Membrane</keyword>
<sequence length="251" mass="26889">MNNDNNSSGIGTTNTGSGGGASAGSGAGADAVTGRRKCKFKIVLLGEGRVGKTSILLRFCKNEYDGRQPPTLNASYMDRRINIGTQPVQLSIWDTAGQERFHALGPIYYRDADAALLVYDITDAESFTKVRKWVRELRKIVGEDIAIAIAGNKVDLEKNRHVSEADALSYAETVGATHFHTSAKLNKGLDEVFLELAKKILKSKESATGTEKCDGATGGSSSVQQGGRSRAPKLVLVDDNETERASESSCC</sequence>
<keyword evidence="3" id="KW-0813">Transport</keyword>
<dbReference type="EMBL" id="HBIN01013029">
    <property type="protein sequence ID" value="CAE0439644.1"/>
    <property type="molecule type" value="Transcribed_RNA"/>
</dbReference>